<keyword evidence="2" id="KW-1185">Reference proteome</keyword>
<dbReference type="EMBL" id="JAHUTJ010008478">
    <property type="protein sequence ID" value="MED6266791.1"/>
    <property type="molecule type" value="Genomic_DNA"/>
</dbReference>
<accession>A0ABU7CXC7</accession>
<name>A0ABU7CXC7_9TELE</name>
<organism evidence="1 2">
    <name type="scientific">Characodon lateralis</name>
    <dbReference type="NCBI Taxonomy" id="208331"/>
    <lineage>
        <taxon>Eukaryota</taxon>
        <taxon>Metazoa</taxon>
        <taxon>Chordata</taxon>
        <taxon>Craniata</taxon>
        <taxon>Vertebrata</taxon>
        <taxon>Euteleostomi</taxon>
        <taxon>Actinopterygii</taxon>
        <taxon>Neopterygii</taxon>
        <taxon>Teleostei</taxon>
        <taxon>Neoteleostei</taxon>
        <taxon>Acanthomorphata</taxon>
        <taxon>Ovalentaria</taxon>
        <taxon>Atherinomorphae</taxon>
        <taxon>Cyprinodontiformes</taxon>
        <taxon>Goodeidae</taxon>
        <taxon>Characodon</taxon>
    </lineage>
</organism>
<sequence length="75" mass="8251">MDGYFISRYLRGKLCADSTHSRKDFSFGSRELSCLDLFLSVSLLGSARTQSELGTGKLNKQATIASFAGLLQKEK</sequence>
<proteinExistence type="predicted"/>
<evidence type="ECO:0000313" key="1">
    <source>
        <dbReference type="EMBL" id="MED6266791.1"/>
    </source>
</evidence>
<evidence type="ECO:0000313" key="2">
    <source>
        <dbReference type="Proteomes" id="UP001352852"/>
    </source>
</evidence>
<dbReference type="Proteomes" id="UP001352852">
    <property type="component" value="Unassembled WGS sequence"/>
</dbReference>
<gene>
    <name evidence="1" type="ORF">CHARACLAT_005694</name>
</gene>
<reference evidence="1 2" key="1">
    <citation type="submission" date="2021-06" db="EMBL/GenBank/DDBJ databases">
        <authorList>
            <person name="Palmer J.M."/>
        </authorList>
    </citation>
    <scope>NUCLEOTIDE SEQUENCE [LARGE SCALE GENOMIC DNA]</scope>
    <source>
        <strain evidence="1 2">CL_MEX2019</strain>
        <tissue evidence="1">Muscle</tissue>
    </source>
</reference>
<protein>
    <submittedName>
        <fullName evidence="1">Uncharacterized protein</fullName>
    </submittedName>
</protein>
<comment type="caution">
    <text evidence="1">The sequence shown here is derived from an EMBL/GenBank/DDBJ whole genome shotgun (WGS) entry which is preliminary data.</text>
</comment>